<dbReference type="InParanoid" id="T0R8G1"/>
<accession>T0R8G1</accession>
<dbReference type="CDD" id="cd05301">
    <property type="entry name" value="GDH"/>
    <property type="match status" value="1"/>
</dbReference>
<evidence type="ECO:0000256" key="1">
    <source>
        <dbReference type="ARBA" id="ARBA00005854"/>
    </source>
</evidence>
<dbReference type="InterPro" id="IPR036291">
    <property type="entry name" value="NAD(P)-bd_dom_sf"/>
</dbReference>
<evidence type="ECO:0000259" key="4">
    <source>
        <dbReference type="Pfam" id="PF00389"/>
    </source>
</evidence>
<dbReference type="Pfam" id="PF00389">
    <property type="entry name" value="2-Hacid_dh"/>
    <property type="match status" value="1"/>
</dbReference>
<proteinExistence type="inferred from homology"/>
<dbReference type="Pfam" id="PF02826">
    <property type="entry name" value="2-Hacid_dh_C"/>
    <property type="match status" value="1"/>
</dbReference>
<dbReference type="FunFam" id="3.40.50.720:FF:000026">
    <property type="entry name" value="Glyoxylate/hydroxypyruvate reductase B"/>
    <property type="match status" value="1"/>
</dbReference>
<keyword evidence="7" id="KW-1185">Reference proteome</keyword>
<dbReference type="eggNOG" id="KOG0069">
    <property type="taxonomic scope" value="Eukaryota"/>
</dbReference>
<evidence type="ECO:0008006" key="8">
    <source>
        <dbReference type="Google" id="ProtNLM"/>
    </source>
</evidence>
<protein>
    <recommendedName>
        <fullName evidence="8">Glyoxylate reductase/hydroxypyruvate reductase</fullName>
    </recommendedName>
</protein>
<dbReference type="PANTHER" id="PTHR10996">
    <property type="entry name" value="2-HYDROXYACID DEHYDROGENASE-RELATED"/>
    <property type="match status" value="1"/>
</dbReference>
<dbReference type="SUPFAM" id="SSF52283">
    <property type="entry name" value="Formate/glycerate dehydrogenase catalytic domain-like"/>
    <property type="match status" value="1"/>
</dbReference>
<dbReference type="OMA" id="PHIAWAY"/>
<comment type="similarity">
    <text evidence="1 3">Belongs to the D-isomer specific 2-hydroxyacid dehydrogenase family.</text>
</comment>
<gene>
    <name evidence="6" type="ORF">SDRG_00483</name>
</gene>
<feature type="domain" description="D-isomer specific 2-hydroxyacid dehydrogenase catalytic" evidence="4">
    <location>
        <begin position="19"/>
        <end position="330"/>
    </location>
</feature>
<dbReference type="GO" id="GO:0016618">
    <property type="term" value="F:hydroxypyruvate reductase [NAD(P)H] activity"/>
    <property type="evidence" value="ECO:0007669"/>
    <property type="project" value="TreeGrafter"/>
</dbReference>
<dbReference type="AlphaFoldDB" id="T0R8G1"/>
<dbReference type="RefSeq" id="XP_008604183.1">
    <property type="nucleotide sequence ID" value="XM_008605961.1"/>
</dbReference>
<keyword evidence="2 3" id="KW-0560">Oxidoreductase</keyword>
<name>T0R8G1_SAPDV</name>
<dbReference type="SUPFAM" id="SSF51735">
    <property type="entry name" value="NAD(P)-binding Rossmann-fold domains"/>
    <property type="match status" value="1"/>
</dbReference>
<dbReference type="GO" id="GO:0005829">
    <property type="term" value="C:cytosol"/>
    <property type="evidence" value="ECO:0007669"/>
    <property type="project" value="TreeGrafter"/>
</dbReference>
<dbReference type="InterPro" id="IPR006140">
    <property type="entry name" value="D-isomer_DH_NAD-bd"/>
</dbReference>
<dbReference type="OrthoDB" id="9991913at2759"/>
<dbReference type="GeneID" id="19941210"/>
<organism evidence="6 7">
    <name type="scientific">Saprolegnia diclina (strain VS20)</name>
    <dbReference type="NCBI Taxonomy" id="1156394"/>
    <lineage>
        <taxon>Eukaryota</taxon>
        <taxon>Sar</taxon>
        <taxon>Stramenopiles</taxon>
        <taxon>Oomycota</taxon>
        <taxon>Saprolegniomycetes</taxon>
        <taxon>Saprolegniales</taxon>
        <taxon>Saprolegniaceae</taxon>
        <taxon>Saprolegnia</taxon>
    </lineage>
</organism>
<dbReference type="Proteomes" id="UP000030762">
    <property type="component" value="Unassembled WGS sequence"/>
</dbReference>
<evidence type="ECO:0000313" key="6">
    <source>
        <dbReference type="EMBL" id="EQC42760.1"/>
    </source>
</evidence>
<evidence type="ECO:0000256" key="2">
    <source>
        <dbReference type="ARBA" id="ARBA00023002"/>
    </source>
</evidence>
<sequence>MQAVVKSSAAKPRVFLTRHVPYIMEQLQRANVECDAFEREDIAIPRDELLRRVRSCDGILCMLTDRIDADVLASAGPRLKVVSTMSVGYNHVMVDDCRAKGVAVGFTPGVLDTSTAETAVTLTFMAKRHAVASVLSAKAGEWGTWQPFQYCGTDVEGSTVGIIGLGRIGAKYAQMMRAAFGCRILYTGPNEKPEAAQPLGARYCSLDELLGASDIVSVHCPLTPGTQHLINATTLRSMKPSAVLINTSRGPVVDQAALYDALVAKQLAAAGLDVTDPEPLPIDDKLFTLPNCTIFPHIGSATIKTRQAMADIAVQNVVAGVSGAALPHAVVN</sequence>
<dbReference type="VEuPathDB" id="FungiDB:SDRG_00483"/>
<feature type="domain" description="D-isomer specific 2-hydroxyacid dehydrogenase NAD-binding" evidence="5">
    <location>
        <begin position="121"/>
        <end position="299"/>
    </location>
</feature>
<dbReference type="GO" id="GO:0051287">
    <property type="term" value="F:NAD binding"/>
    <property type="evidence" value="ECO:0007669"/>
    <property type="project" value="InterPro"/>
</dbReference>
<reference evidence="6 7" key="1">
    <citation type="submission" date="2012-04" db="EMBL/GenBank/DDBJ databases">
        <title>The Genome Sequence of Saprolegnia declina VS20.</title>
        <authorList>
            <consortium name="The Broad Institute Genome Sequencing Platform"/>
            <person name="Russ C."/>
            <person name="Nusbaum C."/>
            <person name="Tyler B."/>
            <person name="van West P."/>
            <person name="Dieguez-Uribeondo J."/>
            <person name="de Bruijn I."/>
            <person name="Tripathy S."/>
            <person name="Jiang R."/>
            <person name="Young S.K."/>
            <person name="Zeng Q."/>
            <person name="Gargeya S."/>
            <person name="Fitzgerald M."/>
            <person name="Haas B."/>
            <person name="Abouelleil A."/>
            <person name="Alvarado L."/>
            <person name="Arachchi H.M."/>
            <person name="Berlin A."/>
            <person name="Chapman S.B."/>
            <person name="Goldberg J."/>
            <person name="Griggs A."/>
            <person name="Gujja S."/>
            <person name="Hansen M."/>
            <person name="Howarth C."/>
            <person name="Imamovic A."/>
            <person name="Larimer J."/>
            <person name="McCowen C."/>
            <person name="Montmayeur A."/>
            <person name="Murphy C."/>
            <person name="Neiman D."/>
            <person name="Pearson M."/>
            <person name="Priest M."/>
            <person name="Roberts A."/>
            <person name="Saif S."/>
            <person name="Shea T."/>
            <person name="Sisk P."/>
            <person name="Sykes S."/>
            <person name="Wortman J."/>
            <person name="Nusbaum C."/>
            <person name="Birren B."/>
        </authorList>
    </citation>
    <scope>NUCLEOTIDE SEQUENCE [LARGE SCALE GENOMIC DNA]</scope>
    <source>
        <strain evidence="6 7">VS20</strain>
    </source>
</reference>
<dbReference type="InterPro" id="IPR050223">
    <property type="entry name" value="D-isomer_2-hydroxyacid_DH"/>
</dbReference>
<dbReference type="PROSITE" id="PS00671">
    <property type="entry name" value="D_2_HYDROXYACID_DH_3"/>
    <property type="match status" value="1"/>
</dbReference>
<dbReference type="GO" id="GO:0030267">
    <property type="term" value="F:glyoxylate reductase (NADPH) activity"/>
    <property type="evidence" value="ECO:0007669"/>
    <property type="project" value="TreeGrafter"/>
</dbReference>
<dbReference type="PROSITE" id="PS00670">
    <property type="entry name" value="D_2_HYDROXYACID_DH_2"/>
    <property type="match status" value="1"/>
</dbReference>
<dbReference type="STRING" id="1156394.T0R8G1"/>
<dbReference type="Gene3D" id="3.40.50.720">
    <property type="entry name" value="NAD(P)-binding Rossmann-like Domain"/>
    <property type="match status" value="2"/>
</dbReference>
<dbReference type="PANTHER" id="PTHR10996:SF257">
    <property type="entry name" value="GLYOXYLATE REDUCTASE 1"/>
    <property type="match status" value="1"/>
</dbReference>
<evidence type="ECO:0000259" key="5">
    <source>
        <dbReference type="Pfam" id="PF02826"/>
    </source>
</evidence>
<dbReference type="InterPro" id="IPR006139">
    <property type="entry name" value="D-isomer_2_OHA_DH_cat_dom"/>
</dbReference>
<dbReference type="InterPro" id="IPR029753">
    <property type="entry name" value="D-isomer_DH_CS"/>
</dbReference>
<evidence type="ECO:0000256" key="3">
    <source>
        <dbReference type="RuleBase" id="RU003719"/>
    </source>
</evidence>
<evidence type="ECO:0000313" key="7">
    <source>
        <dbReference type="Proteomes" id="UP000030762"/>
    </source>
</evidence>
<dbReference type="EMBL" id="JH767132">
    <property type="protein sequence ID" value="EQC42760.1"/>
    <property type="molecule type" value="Genomic_DNA"/>
</dbReference>